<evidence type="ECO:0000256" key="8">
    <source>
        <dbReference type="SAM" id="SignalP"/>
    </source>
</evidence>
<feature type="domain" description="Peptidase S1" evidence="9">
    <location>
        <begin position="65"/>
        <end position="309"/>
    </location>
</feature>
<dbReference type="InterPro" id="IPR018114">
    <property type="entry name" value="TRYPSIN_HIS"/>
</dbReference>
<dbReference type="Gene3D" id="2.40.10.10">
    <property type="entry name" value="Trypsin-like serine proteases"/>
    <property type="match status" value="1"/>
</dbReference>
<dbReference type="PROSITE" id="PS50240">
    <property type="entry name" value="TRYPSIN_DOM"/>
    <property type="match status" value="1"/>
</dbReference>
<feature type="chain" id="PRO_5043406802" description="Peptidase S1 domain-containing protein" evidence="8">
    <location>
        <begin position="19"/>
        <end position="310"/>
    </location>
</feature>
<evidence type="ECO:0000313" key="10">
    <source>
        <dbReference type="EMBL" id="KAJ8942836.1"/>
    </source>
</evidence>
<dbReference type="CDD" id="cd00190">
    <property type="entry name" value="Tryp_SPc"/>
    <property type="match status" value="1"/>
</dbReference>
<dbReference type="AlphaFoldDB" id="A0AAV8XVD0"/>
<dbReference type="PANTHER" id="PTHR24260">
    <property type="match status" value="1"/>
</dbReference>
<evidence type="ECO:0000256" key="6">
    <source>
        <dbReference type="ARBA" id="ARBA00023157"/>
    </source>
</evidence>
<dbReference type="InterPro" id="IPR033116">
    <property type="entry name" value="TRYPSIN_SER"/>
</dbReference>
<evidence type="ECO:0000256" key="7">
    <source>
        <dbReference type="RuleBase" id="RU363034"/>
    </source>
</evidence>
<feature type="signal peptide" evidence="8">
    <location>
        <begin position="1"/>
        <end position="18"/>
    </location>
</feature>
<comment type="caution">
    <text evidence="10">The sequence shown here is derived from an EMBL/GenBank/DDBJ whole genome shotgun (WGS) entry which is preliminary data.</text>
</comment>
<dbReference type="Proteomes" id="UP001162162">
    <property type="component" value="Unassembled WGS sequence"/>
</dbReference>
<dbReference type="InterPro" id="IPR009003">
    <property type="entry name" value="Peptidase_S1_PA"/>
</dbReference>
<reference evidence="10" key="1">
    <citation type="journal article" date="2023" name="Insect Mol. Biol.">
        <title>Genome sequencing provides insights into the evolution of gene families encoding plant cell wall-degrading enzymes in longhorned beetles.</title>
        <authorList>
            <person name="Shin N.R."/>
            <person name="Okamura Y."/>
            <person name="Kirsch R."/>
            <person name="Pauchet Y."/>
        </authorList>
    </citation>
    <scope>NUCLEOTIDE SEQUENCE</scope>
    <source>
        <strain evidence="10">AMC_N1</strain>
    </source>
</reference>
<dbReference type="SMART" id="SM00020">
    <property type="entry name" value="Tryp_SPc"/>
    <property type="match status" value="1"/>
</dbReference>
<keyword evidence="3 7" id="KW-0645">Protease</keyword>
<gene>
    <name evidence="10" type="ORF">NQ318_022851</name>
</gene>
<dbReference type="SUPFAM" id="SSF50494">
    <property type="entry name" value="Trypsin-like serine proteases"/>
    <property type="match status" value="1"/>
</dbReference>
<dbReference type="FunFam" id="2.40.10.10:FF:000047">
    <property type="entry name" value="Trypsin eta"/>
    <property type="match status" value="1"/>
</dbReference>
<keyword evidence="2" id="KW-0964">Secreted</keyword>
<keyword evidence="11" id="KW-1185">Reference proteome</keyword>
<dbReference type="GO" id="GO:0016485">
    <property type="term" value="P:protein processing"/>
    <property type="evidence" value="ECO:0007669"/>
    <property type="project" value="UniProtKB-ARBA"/>
</dbReference>
<dbReference type="PROSITE" id="PS00135">
    <property type="entry name" value="TRYPSIN_SER"/>
    <property type="match status" value="1"/>
</dbReference>
<dbReference type="GO" id="GO:0005576">
    <property type="term" value="C:extracellular region"/>
    <property type="evidence" value="ECO:0007669"/>
    <property type="project" value="UniProtKB-SubCell"/>
</dbReference>
<dbReference type="PRINTS" id="PR00722">
    <property type="entry name" value="CHYMOTRYPSIN"/>
</dbReference>
<sequence length="310" mass="33997">MCLFVILLFTDTSASTTSRSPGDVSKEKCTKYAEYVYDTVESPVLLEGSDDVKVYDCAIEREELIVGGTNAKWKEFPHMALLGYEMDDETEWACGGSLISEDYVLTAAHCIKGDLGEPSSVRLGVLDTSNPDEGQTIAVGEVLPHPEYNNNRHYHDIGLVKLEESALLSTAVRPACLRIQERISESKAIASGWGHTFQGGPDSKHLLKVTLDFVSFDDCNKYYKDESFLKNGISNNTIICAGSLTNVEKDTCQGDSGGPLQVYHDDSDGNKCMYDIVGIISFGKACGSSHAAVYTRVSGYLKWIEDTVWP</sequence>
<keyword evidence="6" id="KW-1015">Disulfide bond</keyword>
<dbReference type="InterPro" id="IPR043504">
    <property type="entry name" value="Peptidase_S1_PA_chymotrypsin"/>
</dbReference>
<dbReference type="GO" id="GO:0004252">
    <property type="term" value="F:serine-type endopeptidase activity"/>
    <property type="evidence" value="ECO:0007669"/>
    <property type="project" value="InterPro"/>
</dbReference>
<evidence type="ECO:0000313" key="11">
    <source>
        <dbReference type="Proteomes" id="UP001162162"/>
    </source>
</evidence>
<keyword evidence="5 7" id="KW-0720">Serine protease</keyword>
<dbReference type="PANTHER" id="PTHR24260:SF147">
    <property type="entry name" value="EG:BACR7A4.3 PROTEIN-RELATED"/>
    <property type="match status" value="1"/>
</dbReference>
<dbReference type="InterPro" id="IPR001254">
    <property type="entry name" value="Trypsin_dom"/>
</dbReference>
<evidence type="ECO:0000256" key="5">
    <source>
        <dbReference type="ARBA" id="ARBA00022825"/>
    </source>
</evidence>
<accession>A0AAV8XVD0</accession>
<evidence type="ECO:0000256" key="3">
    <source>
        <dbReference type="ARBA" id="ARBA00022670"/>
    </source>
</evidence>
<protein>
    <recommendedName>
        <fullName evidence="9">Peptidase S1 domain-containing protein</fullName>
    </recommendedName>
</protein>
<comment type="subcellular location">
    <subcellularLocation>
        <location evidence="1">Secreted</location>
    </subcellularLocation>
</comment>
<dbReference type="InterPro" id="IPR001314">
    <property type="entry name" value="Peptidase_S1A"/>
</dbReference>
<evidence type="ECO:0000259" key="9">
    <source>
        <dbReference type="PROSITE" id="PS50240"/>
    </source>
</evidence>
<keyword evidence="8" id="KW-0732">Signal</keyword>
<dbReference type="InterPro" id="IPR051333">
    <property type="entry name" value="CLIP_Serine_Protease"/>
</dbReference>
<dbReference type="PROSITE" id="PS00134">
    <property type="entry name" value="TRYPSIN_HIS"/>
    <property type="match status" value="1"/>
</dbReference>
<evidence type="ECO:0000256" key="1">
    <source>
        <dbReference type="ARBA" id="ARBA00004613"/>
    </source>
</evidence>
<proteinExistence type="predicted"/>
<organism evidence="10 11">
    <name type="scientific">Aromia moschata</name>
    <dbReference type="NCBI Taxonomy" id="1265417"/>
    <lineage>
        <taxon>Eukaryota</taxon>
        <taxon>Metazoa</taxon>
        <taxon>Ecdysozoa</taxon>
        <taxon>Arthropoda</taxon>
        <taxon>Hexapoda</taxon>
        <taxon>Insecta</taxon>
        <taxon>Pterygota</taxon>
        <taxon>Neoptera</taxon>
        <taxon>Endopterygota</taxon>
        <taxon>Coleoptera</taxon>
        <taxon>Polyphaga</taxon>
        <taxon>Cucujiformia</taxon>
        <taxon>Chrysomeloidea</taxon>
        <taxon>Cerambycidae</taxon>
        <taxon>Cerambycinae</taxon>
        <taxon>Callichromatini</taxon>
        <taxon>Aromia</taxon>
    </lineage>
</organism>
<keyword evidence="4 7" id="KW-0378">Hydrolase</keyword>
<evidence type="ECO:0000256" key="2">
    <source>
        <dbReference type="ARBA" id="ARBA00022525"/>
    </source>
</evidence>
<dbReference type="Pfam" id="PF00089">
    <property type="entry name" value="Trypsin"/>
    <property type="match status" value="1"/>
</dbReference>
<dbReference type="EMBL" id="JAPWTK010000312">
    <property type="protein sequence ID" value="KAJ8942836.1"/>
    <property type="molecule type" value="Genomic_DNA"/>
</dbReference>
<name>A0AAV8XVD0_9CUCU</name>
<evidence type="ECO:0000256" key="4">
    <source>
        <dbReference type="ARBA" id="ARBA00022801"/>
    </source>
</evidence>